<evidence type="ECO:0000313" key="7">
    <source>
        <dbReference type="Proteomes" id="UP001642360"/>
    </source>
</evidence>
<evidence type="ECO:0000256" key="3">
    <source>
        <dbReference type="SAM" id="Phobius"/>
    </source>
</evidence>
<dbReference type="InterPro" id="IPR036426">
    <property type="entry name" value="Bulb-type_lectin_dom_sf"/>
</dbReference>
<dbReference type="SUPFAM" id="SSF51110">
    <property type="entry name" value="alpha-D-mannose-specific plant lectins"/>
    <property type="match status" value="1"/>
</dbReference>
<feature type="chain" id="PRO_5044864217" description="Bulb-type lectin domain-containing protein" evidence="4">
    <location>
        <begin position="30"/>
        <end position="530"/>
    </location>
</feature>
<evidence type="ECO:0000256" key="2">
    <source>
        <dbReference type="ARBA" id="ARBA00023180"/>
    </source>
</evidence>
<gene>
    <name evidence="6" type="ORF">ILEXP_LOCUS6046</name>
</gene>
<dbReference type="FunFam" id="2.90.10.10:FF:000001">
    <property type="entry name" value="G-type lectin S-receptor-like serine/threonine-protein kinase"/>
    <property type="match status" value="1"/>
</dbReference>
<organism evidence="6 7">
    <name type="scientific">Ilex paraguariensis</name>
    <name type="common">yerba mate</name>
    <dbReference type="NCBI Taxonomy" id="185542"/>
    <lineage>
        <taxon>Eukaryota</taxon>
        <taxon>Viridiplantae</taxon>
        <taxon>Streptophyta</taxon>
        <taxon>Embryophyta</taxon>
        <taxon>Tracheophyta</taxon>
        <taxon>Spermatophyta</taxon>
        <taxon>Magnoliopsida</taxon>
        <taxon>eudicotyledons</taxon>
        <taxon>Gunneridae</taxon>
        <taxon>Pentapetalae</taxon>
        <taxon>asterids</taxon>
        <taxon>campanulids</taxon>
        <taxon>Aquifoliales</taxon>
        <taxon>Aquifoliaceae</taxon>
        <taxon>Ilex</taxon>
    </lineage>
</organism>
<feature type="signal peptide" evidence="4">
    <location>
        <begin position="1"/>
        <end position="29"/>
    </location>
</feature>
<feature type="domain" description="Bulb-type lectin" evidence="5">
    <location>
        <begin position="30"/>
        <end position="150"/>
    </location>
</feature>
<keyword evidence="7" id="KW-1185">Reference proteome</keyword>
<keyword evidence="3" id="KW-0812">Transmembrane</keyword>
<evidence type="ECO:0000256" key="4">
    <source>
        <dbReference type="SAM" id="SignalP"/>
    </source>
</evidence>
<dbReference type="InterPro" id="IPR003609">
    <property type="entry name" value="Pan_app"/>
</dbReference>
<feature type="transmembrane region" description="Helical" evidence="3">
    <location>
        <begin position="505"/>
        <end position="524"/>
    </location>
</feature>
<sequence>MARSGNPKFSLFHGLFLILLCFWLEVCTSIDTITPTQFIKDPETIVSIGKTFKLGFFSPGNSTNRYAGILDNIPATIAVWVANRDNSLNDSSGILTISEDGNLVILNGQKEIIWSSNVSNLVANSSAQLLDIGNLVLRDNSSGRIIWESFQHPSDSCLQKMRLGTDAKTGERTLLASWKSPSDPSIGSFSAGIDPLIIPQLFVWNGSHPYWRSGPWNEDNCGSMCLNNCSCTAYSGYSGIGCMQWSGSLIDIQKFLDGGADLYIRVAYSELVRATAVFFAYVGFDAIADSTEESTRPQWNFLLCLMGSPLVYIVYTVPLKKFGIYLKYVSVLIGIGSVTGLTTTLLVSSSLFVVVVVVGDPPQLCSSLTLTPPATTILTLQSEFGGDLSLSFSGRLRIPFAVYKILQHVESYQKENKLNPLPIILCIDWNGSKRGHVYKFLRSQGFVSSYDTAHQYTDADAHKLLNPDGYRKLLKTSWNEAVFSMYKVVRGRVDMVKCWQIDSNGFILVVVLEVTVLMLLWHLTGLPPPY</sequence>
<keyword evidence="3" id="KW-0472">Membrane</keyword>
<name>A0ABC8R6Z7_9AQUA</name>
<evidence type="ECO:0000313" key="6">
    <source>
        <dbReference type="EMBL" id="CAK9138699.1"/>
    </source>
</evidence>
<dbReference type="PANTHER" id="PTHR32444">
    <property type="entry name" value="BULB-TYPE LECTIN DOMAIN-CONTAINING PROTEIN"/>
    <property type="match status" value="1"/>
</dbReference>
<keyword evidence="2" id="KW-0325">Glycoprotein</keyword>
<evidence type="ECO:0000256" key="1">
    <source>
        <dbReference type="ARBA" id="ARBA00022729"/>
    </source>
</evidence>
<dbReference type="Gene3D" id="2.90.10.10">
    <property type="entry name" value="Bulb-type lectin domain"/>
    <property type="match status" value="1"/>
</dbReference>
<dbReference type="InterPro" id="IPR001480">
    <property type="entry name" value="Bulb-type_lectin_dom"/>
</dbReference>
<dbReference type="PANTHER" id="PTHR32444:SF198">
    <property type="entry name" value="BULB-TYPE LECTIN DOMAIN-CONTAINING PROTEIN"/>
    <property type="match status" value="1"/>
</dbReference>
<dbReference type="PROSITE" id="PS50927">
    <property type="entry name" value="BULB_LECTIN"/>
    <property type="match status" value="1"/>
</dbReference>
<dbReference type="Pfam" id="PF08276">
    <property type="entry name" value="PAN_2"/>
    <property type="match status" value="1"/>
</dbReference>
<dbReference type="CDD" id="cd01098">
    <property type="entry name" value="PAN_AP_plant"/>
    <property type="match status" value="1"/>
</dbReference>
<dbReference type="Proteomes" id="UP001642360">
    <property type="component" value="Unassembled WGS sequence"/>
</dbReference>
<dbReference type="CDD" id="cd00028">
    <property type="entry name" value="B_lectin"/>
    <property type="match status" value="1"/>
</dbReference>
<comment type="caution">
    <text evidence="6">The sequence shown here is derived from an EMBL/GenBank/DDBJ whole genome shotgun (WGS) entry which is preliminary data.</text>
</comment>
<reference evidence="6 7" key="1">
    <citation type="submission" date="2024-02" db="EMBL/GenBank/DDBJ databases">
        <authorList>
            <person name="Vignale AGUSTIN F."/>
            <person name="Sosa J E."/>
            <person name="Modenutti C."/>
        </authorList>
    </citation>
    <scope>NUCLEOTIDE SEQUENCE [LARGE SCALE GENOMIC DNA]</scope>
</reference>
<feature type="transmembrane region" description="Helical" evidence="3">
    <location>
        <begin position="329"/>
        <end position="358"/>
    </location>
</feature>
<keyword evidence="1 4" id="KW-0732">Signal</keyword>
<dbReference type="AlphaFoldDB" id="A0ABC8R6Z7"/>
<dbReference type="EMBL" id="CAUOFW020000905">
    <property type="protein sequence ID" value="CAK9138699.1"/>
    <property type="molecule type" value="Genomic_DNA"/>
</dbReference>
<keyword evidence="3" id="KW-1133">Transmembrane helix</keyword>
<protein>
    <recommendedName>
        <fullName evidence="5">Bulb-type lectin domain-containing protein</fullName>
    </recommendedName>
</protein>
<proteinExistence type="predicted"/>
<dbReference type="SMART" id="SM00473">
    <property type="entry name" value="PAN_AP"/>
    <property type="match status" value="1"/>
</dbReference>
<feature type="transmembrane region" description="Helical" evidence="3">
    <location>
        <begin position="299"/>
        <end position="317"/>
    </location>
</feature>
<evidence type="ECO:0000259" key="5">
    <source>
        <dbReference type="PROSITE" id="PS50927"/>
    </source>
</evidence>
<accession>A0ABC8R6Z7</accession>
<dbReference type="Pfam" id="PF01453">
    <property type="entry name" value="B_lectin"/>
    <property type="match status" value="1"/>
</dbReference>
<dbReference type="SMART" id="SM00108">
    <property type="entry name" value="B_lectin"/>
    <property type="match status" value="1"/>
</dbReference>